<comment type="caution">
    <text evidence="1">The sequence shown here is derived from an EMBL/GenBank/DDBJ whole genome shotgun (WGS) entry which is preliminary data.</text>
</comment>
<sequence>MGGGCACAVLLDNRGSHRFCFYNIASTLLSSPFSLLAFSLRNHQHQHCVAQKPPSCLKSLRFSLS</sequence>
<reference evidence="1 2" key="2">
    <citation type="submission" date="2019-11" db="EMBL/GenBank/DDBJ databases">
        <title>A de novo genome assembly of a pear dwarfing rootstock.</title>
        <authorList>
            <person name="Wang F."/>
            <person name="Wang J."/>
            <person name="Li S."/>
            <person name="Zhang Y."/>
            <person name="Fang M."/>
            <person name="Ma L."/>
            <person name="Zhao Y."/>
            <person name="Jiang S."/>
        </authorList>
    </citation>
    <scope>NUCLEOTIDE SEQUENCE [LARGE SCALE GENOMIC DNA]</scope>
    <source>
        <strain evidence="1">S2</strain>
        <tissue evidence="1">Leaf</tissue>
    </source>
</reference>
<proteinExistence type="predicted"/>
<dbReference type="Proteomes" id="UP000327157">
    <property type="component" value="Unassembled WGS sequence"/>
</dbReference>
<evidence type="ECO:0000313" key="1">
    <source>
        <dbReference type="EMBL" id="KAB2604350.1"/>
    </source>
</evidence>
<reference evidence="1 2" key="1">
    <citation type="submission" date="2019-09" db="EMBL/GenBank/DDBJ databases">
        <authorList>
            <person name="Ou C."/>
        </authorList>
    </citation>
    <scope>NUCLEOTIDE SEQUENCE [LARGE SCALE GENOMIC DNA]</scope>
    <source>
        <strain evidence="1">S2</strain>
        <tissue evidence="1">Leaf</tissue>
    </source>
</reference>
<evidence type="ECO:0000313" key="2">
    <source>
        <dbReference type="Proteomes" id="UP000327157"/>
    </source>
</evidence>
<organism evidence="1 2">
    <name type="scientific">Pyrus ussuriensis x Pyrus communis</name>
    <dbReference type="NCBI Taxonomy" id="2448454"/>
    <lineage>
        <taxon>Eukaryota</taxon>
        <taxon>Viridiplantae</taxon>
        <taxon>Streptophyta</taxon>
        <taxon>Embryophyta</taxon>
        <taxon>Tracheophyta</taxon>
        <taxon>Spermatophyta</taxon>
        <taxon>Magnoliopsida</taxon>
        <taxon>eudicotyledons</taxon>
        <taxon>Gunneridae</taxon>
        <taxon>Pentapetalae</taxon>
        <taxon>rosids</taxon>
        <taxon>fabids</taxon>
        <taxon>Rosales</taxon>
        <taxon>Rosaceae</taxon>
        <taxon>Amygdaloideae</taxon>
        <taxon>Maleae</taxon>
        <taxon>Pyrus</taxon>
    </lineage>
</organism>
<dbReference type="EMBL" id="SMOL01000628">
    <property type="protein sequence ID" value="KAB2604350.1"/>
    <property type="molecule type" value="Genomic_DNA"/>
</dbReference>
<accession>A0A5N5FSK6</accession>
<name>A0A5N5FSK6_9ROSA</name>
<keyword evidence="2" id="KW-1185">Reference proteome</keyword>
<dbReference type="AlphaFoldDB" id="A0A5N5FSK6"/>
<protein>
    <submittedName>
        <fullName evidence="1">Uncharacterized protein</fullName>
    </submittedName>
</protein>
<gene>
    <name evidence="1" type="ORF">D8674_037777</name>
</gene>